<dbReference type="Proteomes" id="UP001497680">
    <property type="component" value="Unassembled WGS sequence"/>
</dbReference>
<evidence type="ECO:0000313" key="2">
    <source>
        <dbReference type="Proteomes" id="UP001497680"/>
    </source>
</evidence>
<gene>
    <name evidence="1" type="ORF">F4821DRAFT_243746</name>
</gene>
<reference evidence="1 2" key="1">
    <citation type="journal article" date="2022" name="New Phytol.">
        <title>Ecological generalism drives hyperdiversity of secondary metabolite gene clusters in xylarialean endophytes.</title>
        <authorList>
            <person name="Franco M.E.E."/>
            <person name="Wisecaver J.H."/>
            <person name="Arnold A.E."/>
            <person name="Ju Y.M."/>
            <person name="Slot J.C."/>
            <person name="Ahrendt S."/>
            <person name="Moore L.P."/>
            <person name="Eastman K.E."/>
            <person name="Scott K."/>
            <person name="Konkel Z."/>
            <person name="Mondo S.J."/>
            <person name="Kuo A."/>
            <person name="Hayes R.D."/>
            <person name="Haridas S."/>
            <person name="Andreopoulos B."/>
            <person name="Riley R."/>
            <person name="LaButti K."/>
            <person name="Pangilinan J."/>
            <person name="Lipzen A."/>
            <person name="Amirebrahimi M."/>
            <person name="Yan J."/>
            <person name="Adam C."/>
            <person name="Keymanesh K."/>
            <person name="Ng V."/>
            <person name="Louie K."/>
            <person name="Northen T."/>
            <person name="Drula E."/>
            <person name="Henrissat B."/>
            <person name="Hsieh H.M."/>
            <person name="Youens-Clark K."/>
            <person name="Lutzoni F."/>
            <person name="Miadlikowska J."/>
            <person name="Eastwood D.C."/>
            <person name="Hamelin R.C."/>
            <person name="Grigoriev I.V."/>
            <person name="U'Ren J.M."/>
        </authorList>
    </citation>
    <scope>NUCLEOTIDE SEQUENCE [LARGE SCALE GENOMIC DNA]</scope>
    <source>
        <strain evidence="1 2">ER1909</strain>
    </source>
</reference>
<sequence>MCFGSKDRSDDGPAPKPAQIQQPPSSKATASMPSQQQYAPPSGPPPSHNTDSYGYANQQPQAQSSSGGYAPPPGPPPSHQAGPLPSKNNPFLSNDPSSSSSQQQPTGDFAPPPGPPPSFSQGQGQGQGGESKGKQHEHDWETAVPDTSLLPPPPNFFGGFEKSPTNNATEEECEAGERWCRDYPLYPGMPYDAAAASAVLNGNIAVYAPPSFHGTIQQTAPGIWRGHSDPGNSDTCLATYPPLYHAAAHTPRVPGRKYTAYYEVHILKDGSRSSEISLALGFVAPPYPSFRLPGWHRGSLGVHGDDGHKYINDRWGGKAFTQAFRRGETVGLGMDFFLTPTGAIGVEIFLTRDGRESGRWDIHEETDRVQDLPVTGLEGLNDVCAAVGVFDKVAFEIVFAPDRWLWKGRQG</sequence>
<organism evidence="1 2">
    <name type="scientific">Hypoxylon rubiginosum</name>
    <dbReference type="NCBI Taxonomy" id="110542"/>
    <lineage>
        <taxon>Eukaryota</taxon>
        <taxon>Fungi</taxon>
        <taxon>Dikarya</taxon>
        <taxon>Ascomycota</taxon>
        <taxon>Pezizomycotina</taxon>
        <taxon>Sordariomycetes</taxon>
        <taxon>Xylariomycetidae</taxon>
        <taxon>Xylariales</taxon>
        <taxon>Hypoxylaceae</taxon>
        <taxon>Hypoxylon</taxon>
    </lineage>
</organism>
<name>A0ACC0CUC3_9PEZI</name>
<protein>
    <submittedName>
        <fullName evidence="1">Uncharacterized protein</fullName>
    </submittedName>
</protein>
<accession>A0ACC0CUC3</accession>
<proteinExistence type="predicted"/>
<evidence type="ECO:0000313" key="1">
    <source>
        <dbReference type="EMBL" id="KAI6083946.1"/>
    </source>
</evidence>
<comment type="caution">
    <text evidence="1">The sequence shown here is derived from an EMBL/GenBank/DDBJ whole genome shotgun (WGS) entry which is preliminary data.</text>
</comment>
<keyword evidence="2" id="KW-1185">Reference proteome</keyword>
<dbReference type="EMBL" id="MU394344">
    <property type="protein sequence ID" value="KAI6083946.1"/>
    <property type="molecule type" value="Genomic_DNA"/>
</dbReference>